<organism evidence="7 8">
    <name type="scientific">Pseudoalteromonas espejiana</name>
    <dbReference type="NCBI Taxonomy" id="28107"/>
    <lineage>
        <taxon>Bacteria</taxon>
        <taxon>Pseudomonadati</taxon>
        <taxon>Pseudomonadota</taxon>
        <taxon>Gammaproteobacteria</taxon>
        <taxon>Alteromonadales</taxon>
        <taxon>Pseudoalteromonadaceae</taxon>
        <taxon>Pseudoalteromonas</taxon>
    </lineage>
</organism>
<keyword evidence="2" id="KW-1003">Cell membrane</keyword>
<keyword evidence="4 6" id="KW-1133">Transmembrane helix</keyword>
<protein>
    <submittedName>
        <fullName evidence="7">Polysaccharide biosynthesis protein</fullName>
    </submittedName>
</protein>
<feature type="transmembrane region" description="Helical" evidence="6">
    <location>
        <begin position="397"/>
        <end position="416"/>
    </location>
</feature>
<feature type="transmembrane region" description="Helical" evidence="6">
    <location>
        <begin position="81"/>
        <end position="101"/>
    </location>
</feature>
<keyword evidence="8" id="KW-1185">Reference proteome</keyword>
<evidence type="ECO:0000313" key="7">
    <source>
        <dbReference type="EMBL" id="GEK56995.1"/>
    </source>
</evidence>
<keyword evidence="3 6" id="KW-0812">Transmembrane</keyword>
<accession>A0A510Y0Y8</accession>
<feature type="transmembrane region" description="Helical" evidence="6">
    <location>
        <begin position="40"/>
        <end position="61"/>
    </location>
</feature>
<feature type="transmembrane region" description="Helical" evidence="6">
    <location>
        <begin position="301"/>
        <end position="320"/>
    </location>
</feature>
<dbReference type="GO" id="GO:0005886">
    <property type="term" value="C:plasma membrane"/>
    <property type="evidence" value="ECO:0007669"/>
    <property type="project" value="UniProtKB-SubCell"/>
</dbReference>
<feature type="transmembrane region" description="Helical" evidence="6">
    <location>
        <begin position="216"/>
        <end position="236"/>
    </location>
</feature>
<dbReference type="InterPro" id="IPR050833">
    <property type="entry name" value="Poly_Biosynth_Transport"/>
</dbReference>
<feature type="transmembrane region" description="Helical" evidence="6">
    <location>
        <begin position="155"/>
        <end position="175"/>
    </location>
</feature>
<evidence type="ECO:0000256" key="6">
    <source>
        <dbReference type="SAM" id="Phobius"/>
    </source>
</evidence>
<dbReference type="Pfam" id="PF01943">
    <property type="entry name" value="Polysacc_synt"/>
    <property type="match status" value="1"/>
</dbReference>
<sequence length="490" mass="56193">MKVKYNVIANFIGQFYVMTVGILALPYYLKYLGSEAYGLVAFFTMLTSMMMLLDAGIIPTVTRESARLNNDKAKLKSTIRVIEYFLLPITLITAFGVYFLSGKLTNNWVDFATLDFSSVENSIKIMGFIIAIRWFGSVYQGVLMGLEYQVWVNSYKIVISTFRTIVALLLIVYINDDITTYFLYQLLVAIAELLAVMLKTYLALGIKYKAKPSFQILREMLPFIFSTGFTTISWTLYIQFDKLLLSSFLNLAEYGYYVIVVVLAGAVMKFSTPFTQAMLPKMTSLKSKNDIVGFNKFYRKGTRTVAMLIIPITAMMSFYSSELLYSWTGNMELANWGDGILKWYVLGTGLAALNIFQYYIQYASGNLRFHVLYNTILPLVGVPSLYFIIHLNGAQGAAYFWFFVHFSTFLIWNKIVHDKFIPGLHYQWLFRDILPYTLVTSACILLFNLVNIEFFSYSQFEIFVLLIFLGLINLLLNLAVYFFTTKKALI</sequence>
<dbReference type="EMBL" id="BJUM01000069">
    <property type="protein sequence ID" value="GEK56995.1"/>
    <property type="molecule type" value="Genomic_DNA"/>
</dbReference>
<dbReference type="PANTHER" id="PTHR30250">
    <property type="entry name" value="PST FAMILY PREDICTED COLANIC ACID TRANSPORTER"/>
    <property type="match status" value="1"/>
</dbReference>
<feature type="transmembrane region" description="Helical" evidence="6">
    <location>
        <begin position="181"/>
        <end position="204"/>
    </location>
</feature>
<evidence type="ECO:0000256" key="3">
    <source>
        <dbReference type="ARBA" id="ARBA00022692"/>
    </source>
</evidence>
<gene>
    <name evidence="7" type="primary">wzx</name>
    <name evidence="7" type="ORF">PES01_38400</name>
</gene>
<feature type="transmembrane region" description="Helical" evidence="6">
    <location>
        <begin position="371"/>
        <end position="391"/>
    </location>
</feature>
<evidence type="ECO:0000256" key="4">
    <source>
        <dbReference type="ARBA" id="ARBA00022989"/>
    </source>
</evidence>
<feature type="transmembrane region" description="Helical" evidence="6">
    <location>
        <begin position="428"/>
        <end position="450"/>
    </location>
</feature>
<reference evidence="7 8" key="1">
    <citation type="submission" date="2019-07" db="EMBL/GenBank/DDBJ databases">
        <title>Whole genome shotgun sequence of Pseudoalteromonas espejiana NBRC 102222.</title>
        <authorList>
            <person name="Hosoyama A."/>
            <person name="Uohara A."/>
            <person name="Ohji S."/>
            <person name="Ichikawa N."/>
        </authorList>
    </citation>
    <scope>NUCLEOTIDE SEQUENCE [LARGE SCALE GENOMIC DNA]</scope>
    <source>
        <strain evidence="7 8">NBRC 102222</strain>
    </source>
</reference>
<dbReference type="AlphaFoldDB" id="A0A510Y0Y8"/>
<proteinExistence type="predicted"/>
<feature type="transmembrane region" description="Helical" evidence="6">
    <location>
        <begin position="340"/>
        <end position="359"/>
    </location>
</feature>
<feature type="transmembrane region" description="Helical" evidence="6">
    <location>
        <begin position="462"/>
        <end position="484"/>
    </location>
</feature>
<name>A0A510Y0Y8_9GAMM</name>
<comment type="caution">
    <text evidence="7">The sequence shown here is derived from an EMBL/GenBank/DDBJ whole genome shotgun (WGS) entry which is preliminary data.</text>
</comment>
<dbReference type="OrthoDB" id="653189at2"/>
<keyword evidence="5 6" id="KW-0472">Membrane</keyword>
<dbReference type="InterPro" id="IPR002797">
    <property type="entry name" value="Polysacc_synth"/>
</dbReference>
<evidence type="ECO:0000256" key="2">
    <source>
        <dbReference type="ARBA" id="ARBA00022475"/>
    </source>
</evidence>
<evidence type="ECO:0000256" key="5">
    <source>
        <dbReference type="ARBA" id="ARBA00023136"/>
    </source>
</evidence>
<evidence type="ECO:0000313" key="8">
    <source>
        <dbReference type="Proteomes" id="UP000321419"/>
    </source>
</evidence>
<comment type="subcellular location">
    <subcellularLocation>
        <location evidence="1">Cell membrane</location>
        <topology evidence="1">Multi-pass membrane protein</topology>
    </subcellularLocation>
</comment>
<feature type="transmembrane region" description="Helical" evidence="6">
    <location>
        <begin position="7"/>
        <end position="28"/>
    </location>
</feature>
<dbReference type="RefSeq" id="WP_089346570.1">
    <property type="nucleotide sequence ID" value="NZ_BJUM01000069.1"/>
</dbReference>
<evidence type="ECO:0000256" key="1">
    <source>
        <dbReference type="ARBA" id="ARBA00004651"/>
    </source>
</evidence>
<dbReference type="PANTHER" id="PTHR30250:SF26">
    <property type="entry name" value="PSMA PROTEIN"/>
    <property type="match status" value="1"/>
</dbReference>
<feature type="transmembrane region" description="Helical" evidence="6">
    <location>
        <begin position="256"/>
        <end position="280"/>
    </location>
</feature>
<feature type="transmembrane region" description="Helical" evidence="6">
    <location>
        <begin position="121"/>
        <end position="143"/>
    </location>
</feature>
<dbReference type="Proteomes" id="UP000321419">
    <property type="component" value="Unassembled WGS sequence"/>
</dbReference>